<keyword evidence="2" id="KW-0902">Two-component regulatory system</keyword>
<evidence type="ECO:0000256" key="1">
    <source>
        <dbReference type="ARBA" id="ARBA00022553"/>
    </source>
</evidence>
<evidence type="ECO:0000256" key="4">
    <source>
        <dbReference type="ARBA" id="ARBA00023125"/>
    </source>
</evidence>
<keyword evidence="9" id="KW-1185">Reference proteome</keyword>
<dbReference type="GO" id="GO:0005829">
    <property type="term" value="C:cytosol"/>
    <property type="evidence" value="ECO:0007669"/>
    <property type="project" value="TreeGrafter"/>
</dbReference>
<dbReference type="GO" id="GO:0000156">
    <property type="term" value="F:phosphorelay response regulator activity"/>
    <property type="evidence" value="ECO:0007669"/>
    <property type="project" value="TreeGrafter"/>
</dbReference>
<dbReference type="InterPro" id="IPR011006">
    <property type="entry name" value="CheY-like_superfamily"/>
</dbReference>
<feature type="modified residue" description="4-aspartylphosphate" evidence="6">
    <location>
        <position position="61"/>
    </location>
</feature>
<feature type="domain" description="Response regulatory" evidence="7">
    <location>
        <begin position="8"/>
        <end position="130"/>
    </location>
</feature>
<evidence type="ECO:0000313" key="9">
    <source>
        <dbReference type="Proteomes" id="UP000427906"/>
    </source>
</evidence>
<dbReference type="SMART" id="SM00448">
    <property type="entry name" value="REC"/>
    <property type="match status" value="1"/>
</dbReference>
<dbReference type="PANTHER" id="PTHR48111:SF1">
    <property type="entry name" value="TWO-COMPONENT RESPONSE REGULATOR ORR33"/>
    <property type="match status" value="1"/>
</dbReference>
<dbReference type="PROSITE" id="PS50110">
    <property type="entry name" value="RESPONSE_REGULATORY"/>
    <property type="match status" value="1"/>
</dbReference>
<dbReference type="OrthoDB" id="9790466at2"/>
<dbReference type="InterPro" id="IPR039420">
    <property type="entry name" value="WalR-like"/>
</dbReference>
<gene>
    <name evidence="8" type="ORF">DSCA_45430</name>
</gene>
<proteinExistence type="predicted"/>
<dbReference type="GO" id="GO:0032993">
    <property type="term" value="C:protein-DNA complex"/>
    <property type="evidence" value="ECO:0007669"/>
    <property type="project" value="TreeGrafter"/>
</dbReference>
<evidence type="ECO:0000256" key="3">
    <source>
        <dbReference type="ARBA" id="ARBA00023015"/>
    </source>
</evidence>
<dbReference type="GO" id="GO:0000976">
    <property type="term" value="F:transcription cis-regulatory region binding"/>
    <property type="evidence" value="ECO:0007669"/>
    <property type="project" value="TreeGrafter"/>
</dbReference>
<dbReference type="Gene3D" id="3.40.50.2300">
    <property type="match status" value="1"/>
</dbReference>
<keyword evidence="3" id="KW-0805">Transcription regulation</keyword>
<dbReference type="PANTHER" id="PTHR48111">
    <property type="entry name" value="REGULATOR OF RPOS"/>
    <property type="match status" value="1"/>
</dbReference>
<keyword evidence="1 6" id="KW-0597">Phosphoprotein</keyword>
<dbReference type="SUPFAM" id="SSF52172">
    <property type="entry name" value="CheY-like"/>
    <property type="match status" value="1"/>
</dbReference>
<dbReference type="InterPro" id="IPR001789">
    <property type="entry name" value="Sig_transdc_resp-reg_receiver"/>
</dbReference>
<keyword evidence="4" id="KW-0238">DNA-binding</keyword>
<organism evidence="8 9">
    <name type="scientific">Desulfosarcina alkanivorans</name>
    <dbReference type="NCBI Taxonomy" id="571177"/>
    <lineage>
        <taxon>Bacteria</taxon>
        <taxon>Pseudomonadati</taxon>
        <taxon>Thermodesulfobacteriota</taxon>
        <taxon>Desulfobacteria</taxon>
        <taxon>Desulfobacterales</taxon>
        <taxon>Desulfosarcinaceae</taxon>
        <taxon>Desulfosarcina</taxon>
    </lineage>
</organism>
<evidence type="ECO:0000256" key="2">
    <source>
        <dbReference type="ARBA" id="ARBA00023012"/>
    </source>
</evidence>
<dbReference type="Proteomes" id="UP000427906">
    <property type="component" value="Chromosome"/>
</dbReference>
<evidence type="ECO:0000313" key="8">
    <source>
        <dbReference type="EMBL" id="BBO70613.1"/>
    </source>
</evidence>
<evidence type="ECO:0000259" key="7">
    <source>
        <dbReference type="PROSITE" id="PS50110"/>
    </source>
</evidence>
<dbReference type="AlphaFoldDB" id="A0A5K7YQN2"/>
<evidence type="ECO:0000256" key="6">
    <source>
        <dbReference type="PROSITE-ProRule" id="PRU00169"/>
    </source>
</evidence>
<dbReference type="CDD" id="cd00156">
    <property type="entry name" value="REC"/>
    <property type="match status" value="1"/>
</dbReference>
<dbReference type="GO" id="GO:0006355">
    <property type="term" value="P:regulation of DNA-templated transcription"/>
    <property type="evidence" value="ECO:0007669"/>
    <property type="project" value="TreeGrafter"/>
</dbReference>
<accession>A0A5K7YQN2</accession>
<keyword evidence="5" id="KW-0804">Transcription</keyword>
<sequence>MERERIMRILLIDDEPIALTKLELMLTNVGNCDSAASGVAATERFVKALGDDQPYDLITIDIELPDITGLDLLNRFCLLEKKNGIAPAKKIMVTAHSNVDYVVKARGKCDAFVVKPLRKGTLLEKINELFPPERRPS</sequence>
<dbReference type="KEGG" id="dalk:DSCA_45430"/>
<protein>
    <recommendedName>
        <fullName evidence="7">Response regulatory domain-containing protein</fullName>
    </recommendedName>
</protein>
<name>A0A5K7YQN2_9BACT</name>
<reference evidence="8 9" key="1">
    <citation type="submission" date="2019-11" db="EMBL/GenBank/DDBJ databases">
        <title>Comparative genomics of hydrocarbon-degrading Desulfosarcina strains.</title>
        <authorList>
            <person name="Watanabe M."/>
            <person name="Kojima H."/>
            <person name="Fukui M."/>
        </authorList>
    </citation>
    <scope>NUCLEOTIDE SEQUENCE [LARGE SCALE GENOMIC DNA]</scope>
    <source>
        <strain evidence="8 9">PL12</strain>
    </source>
</reference>
<dbReference type="EMBL" id="AP021874">
    <property type="protein sequence ID" value="BBO70613.1"/>
    <property type="molecule type" value="Genomic_DNA"/>
</dbReference>
<dbReference type="Pfam" id="PF00072">
    <property type="entry name" value="Response_reg"/>
    <property type="match status" value="1"/>
</dbReference>
<evidence type="ECO:0000256" key="5">
    <source>
        <dbReference type="ARBA" id="ARBA00023163"/>
    </source>
</evidence>